<dbReference type="AlphaFoldDB" id="A0A246G8M3"/>
<comment type="caution">
    <text evidence="1">The sequence shown here is derived from an EMBL/GenBank/DDBJ whole genome shotgun (WGS) entry which is preliminary data.</text>
</comment>
<reference evidence="1 2" key="1">
    <citation type="journal article" date="2017" name="Infect. Genet. Evol.">
        <title>Comparative genome analysis of fish pathogen Flavobacterium columnare reveals extensive sequence diversity within the species.</title>
        <authorList>
            <person name="Kayansamruaj P."/>
            <person name="Dong H.T."/>
            <person name="Hirono I."/>
            <person name="Kondo H."/>
            <person name="Senapin S."/>
            <person name="Rodkhum C."/>
        </authorList>
    </citation>
    <scope>NUCLEOTIDE SEQUENCE [LARGE SCALE GENOMIC DNA]</scope>
    <source>
        <strain evidence="1 2">1214</strain>
    </source>
</reference>
<gene>
    <name evidence="1" type="ORF">BWK62_12180</name>
</gene>
<accession>A0A246G8M3</accession>
<dbReference type="Gene3D" id="2.30.29.80">
    <property type="match status" value="1"/>
</dbReference>
<proteinExistence type="predicted"/>
<sequence>MATFVISKRLDGYYKFEFVSRKGKTIMTSDSYELRFECEEDIDRLKLSLEQATIMRFKTSSGKFYFRLIVDKREMATSRKYTTQLLMQRGVDEMMRSAVFAEVLDFAANEFVFPELEVFAVEV</sequence>
<dbReference type="EMBL" id="MTCY01000042">
    <property type="protein sequence ID" value="OWP75362.1"/>
    <property type="molecule type" value="Genomic_DNA"/>
</dbReference>
<dbReference type="Proteomes" id="UP000198034">
    <property type="component" value="Unassembled WGS sequence"/>
</dbReference>
<dbReference type="InterPro" id="IPR036913">
    <property type="entry name" value="YegP-like_sf"/>
</dbReference>
<evidence type="ECO:0000313" key="2">
    <source>
        <dbReference type="Proteomes" id="UP000198034"/>
    </source>
</evidence>
<dbReference type="SUPFAM" id="SSF160113">
    <property type="entry name" value="YegP-like"/>
    <property type="match status" value="2"/>
</dbReference>
<evidence type="ECO:0000313" key="1">
    <source>
        <dbReference type="EMBL" id="OWP75362.1"/>
    </source>
</evidence>
<name>A0A246G8M3_9FLAO</name>
<protein>
    <submittedName>
        <fullName evidence="1">DUF1508 domain-containing protein</fullName>
    </submittedName>
</protein>
<organism evidence="1 2">
    <name type="scientific">Flavobacterium columnare</name>
    <dbReference type="NCBI Taxonomy" id="996"/>
    <lineage>
        <taxon>Bacteria</taxon>
        <taxon>Pseudomonadati</taxon>
        <taxon>Bacteroidota</taxon>
        <taxon>Flavobacteriia</taxon>
        <taxon>Flavobacteriales</taxon>
        <taxon>Flavobacteriaceae</taxon>
        <taxon>Flavobacterium</taxon>
    </lineage>
</organism>
<dbReference type="OrthoDB" id="1439045at2"/>